<dbReference type="RefSeq" id="WP_085071709.1">
    <property type="nucleotide sequence ID" value="NZ_CP019706.1"/>
</dbReference>
<dbReference type="GO" id="GO:0003677">
    <property type="term" value="F:DNA binding"/>
    <property type="evidence" value="ECO:0007669"/>
    <property type="project" value="UniProtKB-KW"/>
</dbReference>
<evidence type="ECO:0000256" key="1">
    <source>
        <dbReference type="ARBA" id="ARBA00023015"/>
    </source>
</evidence>
<keyword evidence="2" id="KW-0238">DNA-binding</keyword>
<accession>A0A1W6B953</accession>
<evidence type="ECO:0000313" key="6">
    <source>
        <dbReference type="Proteomes" id="UP000192900"/>
    </source>
</evidence>
<proteinExistence type="predicted"/>
<dbReference type="CDD" id="cd00093">
    <property type="entry name" value="HTH_XRE"/>
    <property type="match status" value="1"/>
</dbReference>
<dbReference type="Pfam" id="PF01381">
    <property type="entry name" value="HTH_3"/>
    <property type="match status" value="1"/>
</dbReference>
<dbReference type="PANTHER" id="PTHR46797">
    <property type="entry name" value="HTH-TYPE TRANSCRIPTIONAL REGULATOR"/>
    <property type="match status" value="1"/>
</dbReference>
<keyword evidence="1" id="KW-0805">Transcription regulation</keyword>
<dbReference type="OrthoDB" id="9792093at2"/>
<keyword evidence="3" id="KW-0804">Transcription</keyword>
<sequence>MQALTQHLAQTLKALRVQRQWSLTQAAEHSGVSKAMLGQIERGESSPTVATLWKIATGFAVPFSLFITPPEAPAEVTHYRDGERPPFQQRNAQMQVRPLADFDPLLGFDLLEITFSAGAFSESAPHAPGVTEHVVVISGTLEVRVAQQWHLLKQGEVLRFNADVPHAYRNSSDQPALIHDLIHYPRAG</sequence>
<dbReference type="CDD" id="cd02209">
    <property type="entry name" value="cupin_XRE_C"/>
    <property type="match status" value="1"/>
</dbReference>
<dbReference type="InterPro" id="IPR050807">
    <property type="entry name" value="TransReg_Diox_bact_type"/>
</dbReference>
<dbReference type="SMART" id="SM00530">
    <property type="entry name" value="HTH_XRE"/>
    <property type="match status" value="1"/>
</dbReference>
<protein>
    <submittedName>
        <fullName evidence="5">XRE family transcriptional regulator</fullName>
    </submittedName>
</protein>
<evidence type="ECO:0000313" key="5">
    <source>
        <dbReference type="EMBL" id="ARJ43656.1"/>
    </source>
</evidence>
<dbReference type="InterPro" id="IPR013096">
    <property type="entry name" value="Cupin_2"/>
</dbReference>
<gene>
    <name evidence="5" type="ORF">B1H58_17455</name>
</gene>
<evidence type="ECO:0000256" key="3">
    <source>
        <dbReference type="ARBA" id="ARBA00023163"/>
    </source>
</evidence>
<keyword evidence="6" id="KW-1185">Reference proteome</keyword>
<dbReference type="InterPro" id="IPR010982">
    <property type="entry name" value="Lambda_DNA-bd_dom_sf"/>
</dbReference>
<feature type="domain" description="HTH cro/C1-type" evidence="4">
    <location>
        <begin position="12"/>
        <end position="66"/>
    </location>
</feature>
<dbReference type="Gene3D" id="1.10.260.40">
    <property type="entry name" value="lambda repressor-like DNA-binding domains"/>
    <property type="match status" value="1"/>
</dbReference>
<evidence type="ECO:0000256" key="2">
    <source>
        <dbReference type="ARBA" id="ARBA00023125"/>
    </source>
</evidence>
<name>A0A1W6B953_9GAMM</name>
<dbReference type="PANTHER" id="PTHR46797:SF23">
    <property type="entry name" value="HTH-TYPE TRANSCRIPTIONAL REGULATOR SUTR"/>
    <property type="match status" value="1"/>
</dbReference>
<dbReference type="InterPro" id="IPR001387">
    <property type="entry name" value="Cro/C1-type_HTH"/>
</dbReference>
<dbReference type="KEGG" id="palh:B1H58_17455"/>
<dbReference type="InterPro" id="IPR011051">
    <property type="entry name" value="RmlC_Cupin_sf"/>
</dbReference>
<reference evidence="5 6" key="1">
    <citation type="submission" date="2017-02" db="EMBL/GenBank/DDBJ databases">
        <title>Complete genome sequence of the drought resistance-promoting endophyte Pantoea alhagi LTYR-11Z.</title>
        <authorList>
            <person name="Zhang L."/>
        </authorList>
    </citation>
    <scope>NUCLEOTIDE SEQUENCE [LARGE SCALE GENOMIC DNA]</scope>
    <source>
        <strain evidence="5 6">LTYR-11Z</strain>
    </source>
</reference>
<dbReference type="PROSITE" id="PS50943">
    <property type="entry name" value="HTH_CROC1"/>
    <property type="match status" value="1"/>
</dbReference>
<evidence type="ECO:0000259" key="4">
    <source>
        <dbReference type="PROSITE" id="PS50943"/>
    </source>
</evidence>
<dbReference type="EMBL" id="CP019706">
    <property type="protein sequence ID" value="ARJ43656.1"/>
    <property type="molecule type" value="Genomic_DNA"/>
</dbReference>
<dbReference type="GO" id="GO:0003700">
    <property type="term" value="F:DNA-binding transcription factor activity"/>
    <property type="evidence" value="ECO:0007669"/>
    <property type="project" value="TreeGrafter"/>
</dbReference>
<dbReference type="Gene3D" id="2.60.120.10">
    <property type="entry name" value="Jelly Rolls"/>
    <property type="match status" value="1"/>
</dbReference>
<organism evidence="5 6">
    <name type="scientific">Pantoea alhagi</name>
    <dbReference type="NCBI Taxonomy" id="1891675"/>
    <lineage>
        <taxon>Bacteria</taxon>
        <taxon>Pseudomonadati</taxon>
        <taxon>Pseudomonadota</taxon>
        <taxon>Gammaproteobacteria</taxon>
        <taxon>Enterobacterales</taxon>
        <taxon>Erwiniaceae</taxon>
        <taxon>Pantoea</taxon>
    </lineage>
</organism>
<dbReference type="GO" id="GO:0005829">
    <property type="term" value="C:cytosol"/>
    <property type="evidence" value="ECO:0007669"/>
    <property type="project" value="TreeGrafter"/>
</dbReference>
<dbReference type="SUPFAM" id="SSF51182">
    <property type="entry name" value="RmlC-like cupins"/>
    <property type="match status" value="1"/>
</dbReference>
<dbReference type="STRING" id="1891675.B1H58_17455"/>
<dbReference type="SUPFAM" id="SSF47413">
    <property type="entry name" value="lambda repressor-like DNA-binding domains"/>
    <property type="match status" value="1"/>
</dbReference>
<dbReference type="Pfam" id="PF07883">
    <property type="entry name" value="Cupin_2"/>
    <property type="match status" value="1"/>
</dbReference>
<dbReference type="InterPro" id="IPR014710">
    <property type="entry name" value="RmlC-like_jellyroll"/>
</dbReference>
<dbReference type="Proteomes" id="UP000192900">
    <property type="component" value="Chromosome"/>
</dbReference>
<dbReference type="AlphaFoldDB" id="A0A1W6B953"/>